<accession>A0A645E395</accession>
<organism evidence="1">
    <name type="scientific">bioreactor metagenome</name>
    <dbReference type="NCBI Taxonomy" id="1076179"/>
    <lineage>
        <taxon>unclassified sequences</taxon>
        <taxon>metagenomes</taxon>
        <taxon>ecological metagenomes</taxon>
    </lineage>
</organism>
<comment type="caution">
    <text evidence="1">The sequence shown here is derived from an EMBL/GenBank/DDBJ whole genome shotgun (WGS) entry which is preliminary data.</text>
</comment>
<sequence length="70" mass="7639">MFEASVPLAVDPVHAVQALNNAYPAASGAVEYTQMTRAANDQNGRDSRVFGIKGDLYPVVAQLFRETRLE</sequence>
<protein>
    <submittedName>
        <fullName evidence="1">Uncharacterized protein</fullName>
    </submittedName>
</protein>
<dbReference type="EMBL" id="VSSQ01042629">
    <property type="protein sequence ID" value="MPM96240.1"/>
    <property type="molecule type" value="Genomic_DNA"/>
</dbReference>
<dbReference type="AlphaFoldDB" id="A0A645E395"/>
<evidence type="ECO:0000313" key="1">
    <source>
        <dbReference type="EMBL" id="MPM96240.1"/>
    </source>
</evidence>
<proteinExistence type="predicted"/>
<reference evidence="1" key="1">
    <citation type="submission" date="2019-08" db="EMBL/GenBank/DDBJ databases">
        <authorList>
            <person name="Kucharzyk K."/>
            <person name="Murdoch R.W."/>
            <person name="Higgins S."/>
            <person name="Loffler F."/>
        </authorList>
    </citation>
    <scope>NUCLEOTIDE SEQUENCE</scope>
</reference>
<name>A0A645E395_9ZZZZ</name>
<gene>
    <name evidence="1" type="ORF">SDC9_143398</name>
</gene>